<evidence type="ECO:0000256" key="1">
    <source>
        <dbReference type="ARBA" id="ARBA00022857"/>
    </source>
</evidence>
<reference evidence="3" key="1">
    <citation type="submission" date="2020-01" db="EMBL/GenBank/DDBJ databases">
        <authorList>
            <person name="Meier V. D."/>
            <person name="Meier V D."/>
        </authorList>
    </citation>
    <scope>NUCLEOTIDE SEQUENCE</scope>
    <source>
        <strain evidence="3">HLG_WM_MAG_01</strain>
    </source>
</reference>
<sequence length="261" mass="28661">MKKITQENYEEWAVVTGASSGVGREMALEIASKGISVVLLARRQELLDVLAEEIAQKHQVECKILVVDFSKDGSTQKVIEATQGLEVGLLVNSAGYALTGEFSENRLEDEVALLDVNVKTPLILSHYFSRQMKARQKGGIIFLSSLMAFGAAKNWVSYNASKSHNLLLAEGLGEELRSYGVNVIALTPGSIKSGFGQRSQTKAMFGALHPKRVARCGLWMLGCKRTHTAGMMNKIIVFSTRLTPRFLNTKIFSLVVRGLQK</sequence>
<evidence type="ECO:0000256" key="2">
    <source>
        <dbReference type="ARBA" id="ARBA00023002"/>
    </source>
</evidence>
<keyword evidence="1" id="KW-0521">NADP</keyword>
<dbReference type="PIRSF" id="PIRSF000126">
    <property type="entry name" value="11-beta-HSD1"/>
    <property type="match status" value="1"/>
</dbReference>
<dbReference type="InterPro" id="IPR036291">
    <property type="entry name" value="NAD(P)-bd_dom_sf"/>
</dbReference>
<dbReference type="EMBL" id="CACVAS010000170">
    <property type="protein sequence ID" value="CAA6828557.1"/>
    <property type="molecule type" value="Genomic_DNA"/>
</dbReference>
<proteinExistence type="predicted"/>
<accession>A0A6S6UH75</accession>
<name>A0A6S6UH75_9BACT</name>
<dbReference type="GO" id="GO:0030497">
    <property type="term" value="P:fatty acid elongation"/>
    <property type="evidence" value="ECO:0007669"/>
    <property type="project" value="TreeGrafter"/>
</dbReference>
<dbReference type="SUPFAM" id="SSF51735">
    <property type="entry name" value="NAD(P)-binding Rossmann-fold domains"/>
    <property type="match status" value="1"/>
</dbReference>
<dbReference type="GO" id="GO:0016491">
    <property type="term" value="F:oxidoreductase activity"/>
    <property type="evidence" value="ECO:0007669"/>
    <property type="project" value="UniProtKB-KW"/>
</dbReference>
<dbReference type="PANTHER" id="PTHR43086">
    <property type="entry name" value="VERY-LONG-CHAIN 3-OXOOACYL-COA REDUCTASE"/>
    <property type="match status" value="1"/>
</dbReference>
<organism evidence="3">
    <name type="scientific">uncultured Sulfurovum sp</name>
    <dbReference type="NCBI Taxonomy" id="269237"/>
    <lineage>
        <taxon>Bacteria</taxon>
        <taxon>Pseudomonadati</taxon>
        <taxon>Campylobacterota</taxon>
        <taxon>Epsilonproteobacteria</taxon>
        <taxon>Campylobacterales</taxon>
        <taxon>Sulfurovaceae</taxon>
        <taxon>Sulfurovum</taxon>
        <taxon>environmental samples</taxon>
    </lineage>
</organism>
<dbReference type="InterPro" id="IPR002347">
    <property type="entry name" value="SDR_fam"/>
</dbReference>
<evidence type="ECO:0000313" key="3">
    <source>
        <dbReference type="EMBL" id="CAA6828557.1"/>
    </source>
</evidence>
<protein>
    <submittedName>
        <fullName evidence="3">Uncharacterized protein</fullName>
    </submittedName>
</protein>
<dbReference type="Gene3D" id="3.40.50.720">
    <property type="entry name" value="NAD(P)-binding Rossmann-like Domain"/>
    <property type="match status" value="1"/>
</dbReference>
<dbReference type="PANTHER" id="PTHR43086:SF2">
    <property type="entry name" value="HYDROXYSTEROID DEHYDROGENASE-LIKE PROTEIN 1"/>
    <property type="match status" value="1"/>
</dbReference>
<dbReference type="Pfam" id="PF00106">
    <property type="entry name" value="adh_short"/>
    <property type="match status" value="1"/>
</dbReference>
<keyword evidence="2" id="KW-0560">Oxidoreductase</keyword>
<dbReference type="PRINTS" id="PR00081">
    <property type="entry name" value="GDHRDH"/>
</dbReference>
<dbReference type="AlphaFoldDB" id="A0A6S6UH75"/>
<gene>
    <name evidence="3" type="ORF">HELGO_WM2039</name>
</gene>